<reference evidence="1 2" key="1">
    <citation type="submission" date="2019-03" db="EMBL/GenBank/DDBJ databases">
        <title>Genome sequence of Thiobacillaceae bacterium LSR1, a sulfur-oxidizing bacterium isolated from freshwater sediment.</title>
        <authorList>
            <person name="Li S."/>
        </authorList>
    </citation>
    <scope>NUCLEOTIDE SEQUENCE [LARGE SCALE GENOMIC DNA]</scope>
    <source>
        <strain evidence="1 2">LSR1</strain>
    </source>
</reference>
<evidence type="ECO:0000313" key="2">
    <source>
        <dbReference type="Proteomes" id="UP000295443"/>
    </source>
</evidence>
<dbReference type="Proteomes" id="UP000295443">
    <property type="component" value="Unassembled WGS sequence"/>
</dbReference>
<sequence length="134" mass="15203">MEITVYRDRPVASEPRQLPAALYNLAHSLLARSPGTLFVPIRAAQYLAIVDAEEIIFLDHQHKSWVEVAWRNFRPQARAALDDPVPYEAVYYQADGTELMRRLQPEFAKALSALSGKERLDGQARVLKFERPAG</sequence>
<comment type="caution">
    <text evidence="1">The sequence shown here is derived from an EMBL/GenBank/DDBJ whole genome shotgun (WGS) entry which is preliminary data.</text>
</comment>
<proteinExistence type="predicted"/>
<evidence type="ECO:0000313" key="1">
    <source>
        <dbReference type="EMBL" id="TCJ12236.1"/>
    </source>
</evidence>
<dbReference type="EMBL" id="SJZB01000045">
    <property type="protein sequence ID" value="TCJ12236.1"/>
    <property type="molecule type" value="Genomic_DNA"/>
</dbReference>
<keyword evidence="2" id="KW-1185">Reference proteome</keyword>
<dbReference type="AlphaFoldDB" id="A0A4V2NV57"/>
<organism evidence="1 2">
    <name type="scientific">Parasulfuritortus cantonensis</name>
    <dbReference type="NCBI Taxonomy" id="2528202"/>
    <lineage>
        <taxon>Bacteria</taxon>
        <taxon>Pseudomonadati</taxon>
        <taxon>Pseudomonadota</taxon>
        <taxon>Betaproteobacteria</taxon>
        <taxon>Nitrosomonadales</taxon>
        <taxon>Thiobacillaceae</taxon>
        <taxon>Parasulfuritortus</taxon>
    </lineage>
</organism>
<accession>A0A4V2NV57</accession>
<name>A0A4V2NV57_9PROT</name>
<dbReference type="OrthoDB" id="5296242at2"/>
<gene>
    <name evidence="1" type="ORF">EZJ19_12905</name>
</gene>
<protein>
    <submittedName>
        <fullName evidence="1">Uncharacterized protein</fullName>
    </submittedName>
</protein>
<dbReference type="RefSeq" id="WP_131448222.1">
    <property type="nucleotide sequence ID" value="NZ_SJZB01000045.1"/>
</dbReference>